<dbReference type="EMBL" id="ANKQ01000001">
    <property type="protein sequence ID" value="ELP56280.1"/>
    <property type="molecule type" value="Genomic_DNA"/>
</dbReference>
<dbReference type="AlphaFoldDB" id="L7E9Z4"/>
<organism evidence="2 3">
    <name type="scientific">Microcystis aeruginosa TAIHU98</name>
    <dbReference type="NCBI Taxonomy" id="1134457"/>
    <lineage>
        <taxon>Bacteria</taxon>
        <taxon>Bacillati</taxon>
        <taxon>Cyanobacteriota</taxon>
        <taxon>Cyanophyceae</taxon>
        <taxon>Oscillatoriophycideae</taxon>
        <taxon>Chroococcales</taxon>
        <taxon>Microcystaceae</taxon>
        <taxon>Microcystis</taxon>
    </lineage>
</organism>
<sequence length="46" mass="5440">MLTVLAFPRTKTLYLIIIKKIPKQCRSKPFNSEDNPKIQPEKEPER</sequence>
<dbReference type="Proteomes" id="UP000010932">
    <property type="component" value="Unassembled WGS sequence"/>
</dbReference>
<proteinExistence type="predicted"/>
<accession>L7E9Z4</accession>
<comment type="caution">
    <text evidence="2">The sequence shown here is derived from an EMBL/GenBank/DDBJ whole genome shotgun (WGS) entry which is preliminary data.</text>
</comment>
<evidence type="ECO:0000313" key="2">
    <source>
        <dbReference type="EMBL" id="ELP56280.1"/>
    </source>
</evidence>
<feature type="compositionally biased region" description="Basic and acidic residues" evidence="1">
    <location>
        <begin position="34"/>
        <end position="46"/>
    </location>
</feature>
<name>L7E9Z4_MICAE</name>
<gene>
    <name evidence="2" type="ORF">O53_882</name>
</gene>
<feature type="region of interest" description="Disordered" evidence="1">
    <location>
        <begin position="26"/>
        <end position="46"/>
    </location>
</feature>
<reference evidence="2 3" key="1">
    <citation type="journal article" date="2013" name="Genome Announc.">
        <title>Whole-Genome Sequence of Microcystis aeruginosa TAIHU98, a Nontoxic Bloom-Forming Strain Isolated from Taihu Lake, China.</title>
        <authorList>
            <person name="Yang C."/>
            <person name="Zhang W."/>
            <person name="Ren M."/>
            <person name="Song L."/>
            <person name="Li T."/>
            <person name="Zhao J."/>
        </authorList>
    </citation>
    <scope>NUCLEOTIDE SEQUENCE [LARGE SCALE GENOMIC DNA]</scope>
    <source>
        <strain evidence="2 3">TAIHU98</strain>
    </source>
</reference>
<evidence type="ECO:0000256" key="1">
    <source>
        <dbReference type="SAM" id="MobiDB-lite"/>
    </source>
</evidence>
<evidence type="ECO:0000313" key="3">
    <source>
        <dbReference type="Proteomes" id="UP000010932"/>
    </source>
</evidence>
<protein>
    <submittedName>
        <fullName evidence="2">Uncharacterized protein</fullName>
    </submittedName>
</protein>